<sequence length="109" mass="12512">MDARFELADRKLETKFEQLFKIMNSTKATKLSSGSKLPLETTTEADHSATNSARKNRFDTNDQGKFIKTPKLNFPRFDGSNPRAWARKCTQFFQLHPMDDLKKISVVSL</sequence>
<accession>A0A835LIU6</accession>
<reference evidence="2 3" key="1">
    <citation type="submission" date="2020-10" db="EMBL/GenBank/DDBJ databases">
        <title>The Coptis chinensis genome and diversification of protoberbering-type alkaloids.</title>
        <authorList>
            <person name="Wang B."/>
            <person name="Shu S."/>
            <person name="Song C."/>
            <person name="Liu Y."/>
        </authorList>
    </citation>
    <scope>NUCLEOTIDE SEQUENCE [LARGE SCALE GENOMIC DNA]</scope>
    <source>
        <strain evidence="2">HL-2020</strain>
        <tissue evidence="2">Leaf</tissue>
    </source>
</reference>
<organism evidence="2 3">
    <name type="scientific">Coptis chinensis</name>
    <dbReference type="NCBI Taxonomy" id="261450"/>
    <lineage>
        <taxon>Eukaryota</taxon>
        <taxon>Viridiplantae</taxon>
        <taxon>Streptophyta</taxon>
        <taxon>Embryophyta</taxon>
        <taxon>Tracheophyta</taxon>
        <taxon>Spermatophyta</taxon>
        <taxon>Magnoliopsida</taxon>
        <taxon>Ranunculales</taxon>
        <taxon>Ranunculaceae</taxon>
        <taxon>Coptidoideae</taxon>
        <taxon>Coptis</taxon>
    </lineage>
</organism>
<dbReference type="OrthoDB" id="1266445at2759"/>
<feature type="region of interest" description="Disordered" evidence="1">
    <location>
        <begin position="31"/>
        <end position="64"/>
    </location>
</feature>
<dbReference type="Proteomes" id="UP000631114">
    <property type="component" value="Unassembled WGS sequence"/>
</dbReference>
<protein>
    <submittedName>
        <fullName evidence="2">Uncharacterized protein</fullName>
    </submittedName>
</protein>
<comment type="caution">
    <text evidence="2">The sequence shown here is derived from an EMBL/GenBank/DDBJ whole genome shotgun (WGS) entry which is preliminary data.</text>
</comment>
<gene>
    <name evidence="2" type="ORF">IFM89_010689</name>
</gene>
<evidence type="ECO:0000313" key="2">
    <source>
        <dbReference type="EMBL" id="KAF9596425.1"/>
    </source>
</evidence>
<evidence type="ECO:0000313" key="3">
    <source>
        <dbReference type="Proteomes" id="UP000631114"/>
    </source>
</evidence>
<dbReference type="EMBL" id="JADFTS010000007">
    <property type="protein sequence ID" value="KAF9596425.1"/>
    <property type="molecule type" value="Genomic_DNA"/>
</dbReference>
<proteinExistence type="predicted"/>
<keyword evidence="3" id="KW-1185">Reference proteome</keyword>
<name>A0A835LIU6_9MAGN</name>
<dbReference type="AlphaFoldDB" id="A0A835LIU6"/>
<evidence type="ECO:0000256" key="1">
    <source>
        <dbReference type="SAM" id="MobiDB-lite"/>
    </source>
</evidence>